<proteinExistence type="predicted"/>
<evidence type="ECO:0000313" key="1">
    <source>
        <dbReference type="EMBL" id="KAJ8684165.1"/>
    </source>
</evidence>
<organism evidence="1 2">
    <name type="scientific">Eretmocerus hayati</name>
    <dbReference type="NCBI Taxonomy" id="131215"/>
    <lineage>
        <taxon>Eukaryota</taxon>
        <taxon>Metazoa</taxon>
        <taxon>Ecdysozoa</taxon>
        <taxon>Arthropoda</taxon>
        <taxon>Hexapoda</taxon>
        <taxon>Insecta</taxon>
        <taxon>Pterygota</taxon>
        <taxon>Neoptera</taxon>
        <taxon>Endopterygota</taxon>
        <taxon>Hymenoptera</taxon>
        <taxon>Apocrita</taxon>
        <taxon>Proctotrupomorpha</taxon>
        <taxon>Chalcidoidea</taxon>
        <taxon>Aphelinidae</taxon>
        <taxon>Aphelininae</taxon>
        <taxon>Eretmocerus</taxon>
    </lineage>
</organism>
<dbReference type="EMBL" id="CM056741">
    <property type="protein sequence ID" value="KAJ8684165.1"/>
    <property type="molecule type" value="Genomic_DNA"/>
</dbReference>
<name>A0ACC2PQV0_9HYME</name>
<comment type="caution">
    <text evidence="1">The sequence shown here is derived from an EMBL/GenBank/DDBJ whole genome shotgun (WGS) entry which is preliminary data.</text>
</comment>
<sequence>MAGDFANLASLIRSVVVTSKTPLSLFEVNRDFKLVEDDDIPFREHQCRSLEELLRKIPDLNVFQQGGRTMVHIIPNEKNAHIAKMVRAQRSSKKKPSRSMNFNRYSGNTRRFPSYNSYPRTDVNRNNVQSKYSHQGFQYRVNTANSFSSRPNLAEAPKKPQASSAPVTQKSNGRSSPTAKWSPPTSRKAAGSQAVQQGSSSSCVPAIKSPQPAKQTIRPAVSAPASKSSPAIQQPTRTSGASSGWAPMPKSSPPAQQPTRTSTATADWAPMPKTPPPAQQPTHASAATARLAPMPKSPPAVQEPVRSCAAQPAAIKPKTIHPEAASDTQKPASVQQRLEIKAEKATIVPEQRKNLHAVQEPAPKPLTQQQRMNVRASVQQRLNVTWEDSKAGDETSPVQQRSSNAIEQRLASQHLSPSHHTAVNDPRLRLQQYTVSKELPFPIYKEVPTRNKNFLCSVTVGSRKYSSYPKEAKTEVEAEKLAAQAALDTLLKEDQSVQSTTHDRNLLTRRILSIVAEHPSGIFEKHVQEFYMQKYNEGLPSGWLKVVENEVVIDSGANRLPIISLRTGTFTRRPPSPPNPPRIVDPEPLRLHHMDEFAVHIYAAYSTTEIWGVIIDSDHSDQIYKLSERMEAHYTGDITEPSKISPGKHYAVFEEAWHRVRCIECDQDTQMATVFFIDRGDEDTYEISRLRPLLPEFCQLPAQAVRLSLDGLEIFEDLDGVQAMLDESLADKDVSVVKVSDGMQINMITAQLYLDVGNVALDVNSTLQCEILKKLDPANLIATEKSAQDVHISHVGAKVVYLQTIKGLQVLRLLMNDFQDRMSDSRTMSKSITKFSTDCLYATKLVKDNTWRRVKVIKVRDEDEAEVFSVDEGNTFFVKKHDLVPLEGLLATYPCQATLVRLHKISPLMFDKKMAEQLRRLAPKTDIFFTKVVGNFEKIPVVEIYQRTEKNLLASLNDTLALEPEIISKSEDNSNARSRLRTSVGARPEFPLKSPNIPPIGEFFDVRVTMSAHPGNFTVQPLDSNKELEEMMDKLSDVCSTYSGPALTPSSVKAGSMYAAKYEDGKWYRAHISRVINDTVFAVYFCDYGDYNAVSIQNLQPLQNQFYDLPYQAIKAKLHGVTPKLKDDWTVKDSLRFSELTVDRSFVSVVKSCDSNGETNVYSLELIDVSSAEDVYISRKLIEEERADRVE</sequence>
<evidence type="ECO:0000313" key="2">
    <source>
        <dbReference type="Proteomes" id="UP001239111"/>
    </source>
</evidence>
<protein>
    <submittedName>
        <fullName evidence="1">Uncharacterized protein</fullName>
    </submittedName>
</protein>
<accession>A0ACC2PQV0</accession>
<gene>
    <name evidence="1" type="ORF">QAD02_019957</name>
</gene>
<reference evidence="1" key="1">
    <citation type="submission" date="2023-04" db="EMBL/GenBank/DDBJ databases">
        <title>A chromosome-level genome assembly of the parasitoid wasp Eretmocerus hayati.</title>
        <authorList>
            <person name="Zhong Y."/>
            <person name="Liu S."/>
            <person name="Liu Y."/>
        </authorList>
    </citation>
    <scope>NUCLEOTIDE SEQUENCE</scope>
    <source>
        <strain evidence="1">ZJU_SS_LIU_2023</strain>
    </source>
</reference>
<keyword evidence="2" id="KW-1185">Reference proteome</keyword>
<dbReference type="Proteomes" id="UP001239111">
    <property type="component" value="Chromosome 1"/>
</dbReference>